<dbReference type="Pfam" id="PF00171">
    <property type="entry name" value="Aldedh"/>
    <property type="match status" value="1"/>
</dbReference>
<accession>A0A1V0UDZ5</accession>
<feature type="active site" evidence="4">
    <location>
        <position position="253"/>
    </location>
</feature>
<comment type="similarity">
    <text evidence="1 5">Belongs to the aldehyde dehydrogenase family.</text>
</comment>
<dbReference type="KEGG" id="svu:B1H20_19620"/>
<dbReference type="PROSITE" id="PS00687">
    <property type="entry name" value="ALDEHYDE_DEHYDR_GLU"/>
    <property type="match status" value="1"/>
</dbReference>
<name>A0A1V0UDZ5_STRVN</name>
<dbReference type="GO" id="GO:0016620">
    <property type="term" value="F:oxidoreductase activity, acting on the aldehyde or oxo group of donors, NAD or NADP as acceptor"/>
    <property type="evidence" value="ECO:0007669"/>
    <property type="project" value="InterPro"/>
</dbReference>
<dbReference type="RefSeq" id="WP_030331653.1">
    <property type="nucleotide sequence ID" value="NZ_CP020570.1"/>
</dbReference>
<evidence type="ECO:0000259" key="6">
    <source>
        <dbReference type="Pfam" id="PF00171"/>
    </source>
</evidence>
<keyword evidence="3" id="KW-0520">NAD</keyword>
<reference evidence="7 8" key="1">
    <citation type="submission" date="2017-03" db="EMBL/GenBank/DDBJ databases">
        <title>Complete Genome Sequence of a natural compounds producer, Streptomyces violaceus S21.</title>
        <authorList>
            <person name="Zhong C."/>
            <person name="Zhao Z."/>
            <person name="Fu J."/>
            <person name="Zong G."/>
            <person name="Qin R."/>
            <person name="Cao G."/>
        </authorList>
    </citation>
    <scope>NUCLEOTIDE SEQUENCE [LARGE SCALE GENOMIC DNA]</scope>
    <source>
        <strain evidence="7 8">S21</strain>
    </source>
</reference>
<dbReference type="Gene3D" id="3.40.309.10">
    <property type="entry name" value="Aldehyde Dehydrogenase, Chain A, domain 2"/>
    <property type="match status" value="1"/>
</dbReference>
<dbReference type="EMBL" id="CP020570">
    <property type="protein sequence ID" value="ARF63336.1"/>
    <property type="molecule type" value="Genomic_DNA"/>
</dbReference>
<dbReference type="SUPFAM" id="SSF53720">
    <property type="entry name" value="ALDH-like"/>
    <property type="match status" value="1"/>
</dbReference>
<gene>
    <name evidence="7" type="ORF">B1H20_19620</name>
</gene>
<dbReference type="InterPro" id="IPR015590">
    <property type="entry name" value="Aldehyde_DH_dom"/>
</dbReference>
<dbReference type="Gene3D" id="3.40.605.10">
    <property type="entry name" value="Aldehyde Dehydrogenase, Chain A, domain 1"/>
    <property type="match status" value="1"/>
</dbReference>
<organism evidence="7 8">
    <name type="scientific">Streptomyces violaceoruber</name>
    <dbReference type="NCBI Taxonomy" id="1935"/>
    <lineage>
        <taxon>Bacteria</taxon>
        <taxon>Bacillati</taxon>
        <taxon>Actinomycetota</taxon>
        <taxon>Actinomycetes</taxon>
        <taxon>Kitasatosporales</taxon>
        <taxon>Streptomycetaceae</taxon>
        <taxon>Streptomyces</taxon>
        <taxon>Streptomyces violaceoruber group</taxon>
    </lineage>
</organism>
<dbReference type="PANTHER" id="PTHR42986">
    <property type="entry name" value="BENZALDEHYDE DEHYDROGENASE YFMT"/>
    <property type="match status" value="1"/>
</dbReference>
<evidence type="ECO:0000256" key="5">
    <source>
        <dbReference type="RuleBase" id="RU003345"/>
    </source>
</evidence>
<evidence type="ECO:0000256" key="2">
    <source>
        <dbReference type="ARBA" id="ARBA00023002"/>
    </source>
</evidence>
<dbReference type="InterPro" id="IPR016163">
    <property type="entry name" value="Ald_DH_C"/>
</dbReference>
<dbReference type="InterPro" id="IPR016162">
    <property type="entry name" value="Ald_DH_N"/>
</dbReference>
<evidence type="ECO:0000313" key="8">
    <source>
        <dbReference type="Proteomes" id="UP000192445"/>
    </source>
</evidence>
<protein>
    <submittedName>
        <fullName evidence="7">Aldehyde dehydrogenase</fullName>
    </submittedName>
</protein>
<evidence type="ECO:0000313" key="7">
    <source>
        <dbReference type="EMBL" id="ARF63336.1"/>
    </source>
</evidence>
<evidence type="ECO:0000256" key="4">
    <source>
        <dbReference type="PROSITE-ProRule" id="PRU10007"/>
    </source>
</evidence>
<dbReference type="Proteomes" id="UP000192445">
    <property type="component" value="Chromosome"/>
</dbReference>
<dbReference type="OrthoDB" id="6882680at2"/>
<evidence type="ECO:0000256" key="1">
    <source>
        <dbReference type="ARBA" id="ARBA00009986"/>
    </source>
</evidence>
<proteinExistence type="inferred from homology"/>
<feature type="domain" description="Aldehyde dehydrogenase" evidence="6">
    <location>
        <begin position="25"/>
        <end position="473"/>
    </location>
</feature>
<dbReference type="PANTHER" id="PTHR42986:SF1">
    <property type="entry name" value="BENZALDEHYDE DEHYDROGENASE YFMT"/>
    <property type="match status" value="1"/>
</dbReference>
<sequence length="485" mass="52033">MSFFRELAHQYIDGEWLTGSGSWDIIDFNPYNGEKLAAVTVATALEVDRAYRAAERAQQKWAAVNPYERRAVLERALDITLERTDAIAEAITDELGGTRSRSRYEIEAAAEFLREAVRQALRPSGRLLPAVGDGRENRLYRLPVGVVGIISAFNFPFLVAMKSVAPALALGNAVVLKPHQNAPVVGGGLIAKIFEDAGLPAGLLNVVITDSAEIGDAFIEHPVPKVISFTGSDRVGRHIAATAAGGFKRTILELSGNSALVVLEDADVEYAVQAAVFSRFLYQGQVSMAANRILLDRSVAAEFTERFTAEVAALKAGDPRDPETRIGPVINAFQADALDALVERAVADGATALVRGRTVGNVVAPTVLTGLAEDSPLLTQEILGPVALLLTFDGEEEAVRIVNEGPYGLSGAVHTRDAERGVKFAQRIVSGMFHVNDSTVQDDPQVAFGGEKTSGVGRLNGEAVVEAFTTQRWMSIQHGRSVFPF</sequence>
<dbReference type="InterPro" id="IPR016161">
    <property type="entry name" value="Ald_DH/histidinol_DH"/>
</dbReference>
<dbReference type="InterPro" id="IPR029510">
    <property type="entry name" value="Ald_DH_CS_GLU"/>
</dbReference>
<keyword evidence="2 5" id="KW-0560">Oxidoreductase</keyword>
<dbReference type="STRING" id="1935.B1H20_19620"/>
<dbReference type="AlphaFoldDB" id="A0A1V0UDZ5"/>
<evidence type="ECO:0000256" key="3">
    <source>
        <dbReference type="ARBA" id="ARBA00023027"/>
    </source>
</evidence>